<reference evidence="2" key="1">
    <citation type="submission" date="2022-11" db="UniProtKB">
        <authorList>
            <consortium name="WormBaseParasite"/>
        </authorList>
    </citation>
    <scope>IDENTIFICATION</scope>
</reference>
<organism evidence="1 2">
    <name type="scientific">Panagrolaimus sp. ES5</name>
    <dbReference type="NCBI Taxonomy" id="591445"/>
    <lineage>
        <taxon>Eukaryota</taxon>
        <taxon>Metazoa</taxon>
        <taxon>Ecdysozoa</taxon>
        <taxon>Nematoda</taxon>
        <taxon>Chromadorea</taxon>
        <taxon>Rhabditida</taxon>
        <taxon>Tylenchina</taxon>
        <taxon>Panagrolaimomorpha</taxon>
        <taxon>Panagrolaimoidea</taxon>
        <taxon>Panagrolaimidae</taxon>
        <taxon>Panagrolaimus</taxon>
    </lineage>
</organism>
<accession>A0AC34FK18</accession>
<evidence type="ECO:0000313" key="1">
    <source>
        <dbReference type="Proteomes" id="UP000887579"/>
    </source>
</evidence>
<sequence length="38" mass="4536">MFNEHYENVENTFHANSTSSNLELRTLIKIEINEQIQK</sequence>
<dbReference type="WBParaSite" id="ES5_v2.g17675.t1">
    <property type="protein sequence ID" value="ES5_v2.g17675.t1"/>
    <property type="gene ID" value="ES5_v2.g17675"/>
</dbReference>
<evidence type="ECO:0000313" key="2">
    <source>
        <dbReference type="WBParaSite" id="ES5_v2.g17675.t1"/>
    </source>
</evidence>
<dbReference type="Proteomes" id="UP000887579">
    <property type="component" value="Unplaced"/>
</dbReference>
<protein>
    <submittedName>
        <fullName evidence="2">Uncharacterized protein</fullName>
    </submittedName>
</protein>
<proteinExistence type="predicted"/>
<name>A0AC34FK18_9BILA</name>